<dbReference type="RefSeq" id="YP_009005961.1">
    <property type="nucleotide sequence ID" value="NC_023566.1"/>
</dbReference>
<evidence type="ECO:0000256" key="6">
    <source>
        <dbReference type="ARBA" id="ARBA00022833"/>
    </source>
</evidence>
<dbReference type="SUPFAM" id="SSF102712">
    <property type="entry name" value="JAB1/MPN domain"/>
    <property type="match status" value="1"/>
</dbReference>
<name>W6E9P7_9CAUD</name>
<accession>W6E9P7</accession>
<dbReference type="GO" id="GO:0001897">
    <property type="term" value="P:symbiont-mediated cytolysis of host cell"/>
    <property type="evidence" value="ECO:0007669"/>
    <property type="project" value="UniProtKB-ARBA"/>
</dbReference>
<keyword evidence="6" id="KW-0862">Zinc</keyword>
<dbReference type="KEGG" id="vg:18502981"/>
<dbReference type="GO" id="GO:0008235">
    <property type="term" value="F:metalloexopeptidase activity"/>
    <property type="evidence" value="ECO:0007669"/>
    <property type="project" value="TreeGrafter"/>
</dbReference>
<comment type="similarity">
    <text evidence="1">Belongs to the peptidase C40 family.</text>
</comment>
<protein>
    <submittedName>
        <fullName evidence="9">Tail assembly protein</fullName>
    </submittedName>
</protein>
<evidence type="ECO:0000313" key="9">
    <source>
        <dbReference type="EMBL" id="AHJ10718.1"/>
    </source>
</evidence>
<evidence type="ECO:0000256" key="3">
    <source>
        <dbReference type="ARBA" id="ARBA00022723"/>
    </source>
</evidence>
<evidence type="ECO:0000256" key="7">
    <source>
        <dbReference type="ARBA" id="ARBA00023049"/>
    </source>
</evidence>
<dbReference type="GO" id="GO:0008234">
    <property type="term" value="F:cysteine-type peptidase activity"/>
    <property type="evidence" value="ECO:0007669"/>
    <property type="project" value="UniProtKB-KW"/>
</dbReference>
<keyword evidence="7" id="KW-0482">Metalloprotease</keyword>
<sequence>MFGAEVEKEIMKYCKSHAPNEACGFINSSNEFVPIKNISSEPEKAFKMKKGSVPDDAKALVHSHPGGPFCPSEADMQQQIVTDIPWGICCFNERHQETFWFGDNVPMPPLIGRGFRHGVTDCYALIRDFYRAIHDIVLPEFPRNWEWWENNKTLYEDGFESAGFHSVNINEILPGDVFLATIPKSTTPNHGGIYLGDGLILHHCAARQPYAPDRLSVVDPAVRWMSYVTKVLRHEDDTISRAVGQKVWA</sequence>
<dbReference type="Proteomes" id="UP000019367">
    <property type="component" value="Segment"/>
</dbReference>
<keyword evidence="2" id="KW-0645">Protease</keyword>
<evidence type="ECO:0000259" key="8">
    <source>
        <dbReference type="PROSITE" id="PS51935"/>
    </source>
</evidence>
<keyword evidence="3" id="KW-0479">Metal-binding</keyword>
<keyword evidence="10" id="KW-1185">Reference proteome</keyword>
<dbReference type="Pfam" id="PF14464">
    <property type="entry name" value="Prok-JAB"/>
    <property type="match status" value="1"/>
</dbReference>
<dbReference type="SUPFAM" id="SSF54001">
    <property type="entry name" value="Cysteine proteinases"/>
    <property type="match status" value="1"/>
</dbReference>
<dbReference type="Gene3D" id="3.90.1720.10">
    <property type="entry name" value="endopeptidase domain like (from Nostoc punctiforme)"/>
    <property type="match status" value="1"/>
</dbReference>
<evidence type="ECO:0000256" key="2">
    <source>
        <dbReference type="ARBA" id="ARBA00022670"/>
    </source>
</evidence>
<dbReference type="GeneID" id="18502981"/>
<evidence type="ECO:0000256" key="1">
    <source>
        <dbReference type="ARBA" id="ARBA00007074"/>
    </source>
</evidence>
<dbReference type="InterPro" id="IPR028090">
    <property type="entry name" value="JAB_dom_prok"/>
</dbReference>
<dbReference type="OrthoDB" id="8318at10239"/>
<dbReference type="Gene3D" id="3.40.140.10">
    <property type="entry name" value="Cytidine Deaminase, domain 2"/>
    <property type="match status" value="1"/>
</dbReference>
<feature type="domain" description="NlpC/P60" evidence="8">
    <location>
        <begin position="92"/>
        <end position="235"/>
    </location>
</feature>
<evidence type="ECO:0000256" key="4">
    <source>
        <dbReference type="ARBA" id="ARBA00022801"/>
    </source>
</evidence>
<evidence type="ECO:0000313" key="10">
    <source>
        <dbReference type="Proteomes" id="UP000019367"/>
    </source>
</evidence>
<organism evidence="9 10">
    <name type="scientific">Rhizobium phage vB_RglS_P106B</name>
    <dbReference type="NCBI Taxonomy" id="1458697"/>
    <lineage>
        <taxon>Viruses</taxon>
        <taxon>Duplodnaviria</taxon>
        <taxon>Heunggongvirae</taxon>
        <taxon>Uroviricota</taxon>
        <taxon>Caudoviricetes</taxon>
        <taxon>Rigallicvirus</taxon>
        <taxon>Rigallicvirus P106B</taxon>
    </lineage>
</organism>
<dbReference type="Pfam" id="PF00877">
    <property type="entry name" value="NLPC_P60"/>
    <property type="match status" value="1"/>
</dbReference>
<dbReference type="InterPro" id="IPR051929">
    <property type="entry name" value="VirAsm_ModProt"/>
</dbReference>
<gene>
    <name evidence="9" type="ORF">P106B_35</name>
</gene>
<dbReference type="InterPro" id="IPR000064">
    <property type="entry name" value="NLP_P60_dom"/>
</dbReference>
<dbReference type="InterPro" id="IPR038765">
    <property type="entry name" value="Papain-like_cys_pep_sf"/>
</dbReference>
<dbReference type="GO" id="GO:0006508">
    <property type="term" value="P:proteolysis"/>
    <property type="evidence" value="ECO:0007669"/>
    <property type="project" value="UniProtKB-KW"/>
</dbReference>
<dbReference type="PANTHER" id="PTHR34858:SF1">
    <property type="entry name" value="CYSO-CYSTEINE PEPTIDASE"/>
    <property type="match status" value="1"/>
</dbReference>
<keyword evidence="4" id="KW-0378">Hydrolase</keyword>
<dbReference type="PANTHER" id="PTHR34858">
    <property type="entry name" value="CYSO-CYSTEINE PEPTIDASE"/>
    <property type="match status" value="1"/>
</dbReference>
<dbReference type="PROSITE" id="PS51935">
    <property type="entry name" value="NLPC_P60"/>
    <property type="match status" value="1"/>
</dbReference>
<evidence type="ECO:0000256" key="5">
    <source>
        <dbReference type="ARBA" id="ARBA00022807"/>
    </source>
</evidence>
<dbReference type="EMBL" id="KF977490">
    <property type="protein sequence ID" value="AHJ10718.1"/>
    <property type="molecule type" value="Genomic_DNA"/>
</dbReference>
<reference evidence="9 10" key="1">
    <citation type="journal article" date="2015" name="Microbiology">
        <title>Genomic and phenotypic characterization of Rhizobium gallicum phage vB_RglS_P106B.</title>
        <authorList>
            <person name="Halmillawewa A.P."/>
            <person name="Restrepo-Cordoba M."/>
            <person name="Yost C.K."/>
            <person name="Hynes M.F."/>
        </authorList>
    </citation>
    <scope>NUCLEOTIDE SEQUENCE [LARGE SCALE GENOMIC DNA]</scope>
</reference>
<proteinExistence type="inferred from homology"/>
<keyword evidence="5" id="KW-0788">Thiol protease</keyword>
<dbReference type="GO" id="GO:0008270">
    <property type="term" value="F:zinc ion binding"/>
    <property type="evidence" value="ECO:0007669"/>
    <property type="project" value="TreeGrafter"/>
</dbReference>